<dbReference type="InterPro" id="IPR052196">
    <property type="entry name" value="Bact_Kbp"/>
</dbReference>
<dbReference type="InterPro" id="IPR023346">
    <property type="entry name" value="Lysozyme-like_dom_sf"/>
</dbReference>
<keyword evidence="2" id="KW-0378">Hydrolase</keyword>
<dbReference type="InterPro" id="IPR010618">
    <property type="entry name" value="RPF"/>
</dbReference>
<dbReference type="SMART" id="SM00257">
    <property type="entry name" value="LysM"/>
    <property type="match status" value="1"/>
</dbReference>
<protein>
    <submittedName>
        <fullName evidence="5">LysM peptidoglycan-binding domain-containing protein</fullName>
    </submittedName>
</protein>
<reference evidence="5 6" key="1">
    <citation type="submission" date="2019-08" db="EMBL/GenBank/DDBJ databases">
        <title>Genone of Arthrobacter echini P9.</title>
        <authorList>
            <person name="Bowman J.P."/>
        </authorList>
    </citation>
    <scope>NUCLEOTIDE SEQUENCE [LARGE SCALE GENOMIC DNA]</scope>
    <source>
        <strain evidence="5 6">P9</strain>
    </source>
</reference>
<name>A0A5D0XNA1_9MICC</name>
<evidence type="ECO:0000256" key="1">
    <source>
        <dbReference type="ARBA" id="ARBA00010830"/>
    </source>
</evidence>
<dbReference type="AlphaFoldDB" id="A0A5D0XNA1"/>
<feature type="domain" description="LysM" evidence="4">
    <location>
        <begin position="216"/>
        <end position="264"/>
    </location>
</feature>
<sequence>MNTNTFSTTARRGFAVVALTGLALGSAAGAANAAPGSDWDALAQCESGGDWNINSGNGFSGGLQFQKSTWDAFGGKGQPQDASRSQQIAVAENVLAGQGWGAWPACSAKLGLNGAAAPAPVQFAQSAAVQAPVAAPVAQAPVVQAPVAAPVAQAPAPVAAPVAPAAAPVAAPVAPAPAAAPVAQAPAPVAAPVAQAPVAAPVVQAPVAAPVALSGQSYTIQSGDTLSEIAQHLGVVGGWQALYAANTGTVVDPNLIYAGHLLNLPA</sequence>
<proteinExistence type="inferred from homology"/>
<feature type="chain" id="PRO_5022814609" evidence="3">
    <location>
        <begin position="34"/>
        <end position="266"/>
    </location>
</feature>
<dbReference type="SUPFAM" id="SSF54106">
    <property type="entry name" value="LysM domain"/>
    <property type="match status" value="1"/>
</dbReference>
<dbReference type="CDD" id="cd13925">
    <property type="entry name" value="RPF"/>
    <property type="match status" value="1"/>
</dbReference>
<dbReference type="InterPro" id="IPR018392">
    <property type="entry name" value="LysM"/>
</dbReference>
<keyword evidence="3" id="KW-0732">Signal</keyword>
<dbReference type="CDD" id="cd00118">
    <property type="entry name" value="LysM"/>
    <property type="match status" value="1"/>
</dbReference>
<evidence type="ECO:0000256" key="2">
    <source>
        <dbReference type="ARBA" id="ARBA00022801"/>
    </source>
</evidence>
<gene>
    <name evidence="5" type="ORF">FQ377_11780</name>
</gene>
<comment type="similarity">
    <text evidence="1">Belongs to the transglycosylase family. Rpf subfamily.</text>
</comment>
<dbReference type="Proteomes" id="UP000323410">
    <property type="component" value="Unassembled WGS sequence"/>
</dbReference>
<dbReference type="OrthoDB" id="1404170at2"/>
<dbReference type="Pfam" id="PF06737">
    <property type="entry name" value="Transglycosylas"/>
    <property type="match status" value="1"/>
</dbReference>
<evidence type="ECO:0000256" key="3">
    <source>
        <dbReference type="SAM" id="SignalP"/>
    </source>
</evidence>
<feature type="signal peptide" evidence="3">
    <location>
        <begin position="1"/>
        <end position="33"/>
    </location>
</feature>
<dbReference type="InterPro" id="IPR036779">
    <property type="entry name" value="LysM_dom_sf"/>
</dbReference>
<dbReference type="PANTHER" id="PTHR34700">
    <property type="entry name" value="POTASSIUM BINDING PROTEIN KBP"/>
    <property type="match status" value="1"/>
</dbReference>
<dbReference type="SUPFAM" id="SSF53955">
    <property type="entry name" value="Lysozyme-like"/>
    <property type="match status" value="1"/>
</dbReference>
<evidence type="ECO:0000259" key="4">
    <source>
        <dbReference type="PROSITE" id="PS51782"/>
    </source>
</evidence>
<organism evidence="5 6">
    <name type="scientific">Arthrobacter echini</name>
    <dbReference type="NCBI Taxonomy" id="1529066"/>
    <lineage>
        <taxon>Bacteria</taxon>
        <taxon>Bacillati</taxon>
        <taxon>Actinomycetota</taxon>
        <taxon>Actinomycetes</taxon>
        <taxon>Micrococcales</taxon>
        <taxon>Micrococcaceae</taxon>
        <taxon>Arthrobacter</taxon>
    </lineage>
</organism>
<keyword evidence="6" id="KW-1185">Reference proteome</keyword>
<evidence type="ECO:0000313" key="5">
    <source>
        <dbReference type="EMBL" id="TYC97890.1"/>
    </source>
</evidence>
<dbReference type="GO" id="GO:0016787">
    <property type="term" value="F:hydrolase activity"/>
    <property type="evidence" value="ECO:0007669"/>
    <property type="project" value="UniProtKB-KW"/>
</dbReference>
<dbReference type="PROSITE" id="PS51782">
    <property type="entry name" value="LYSM"/>
    <property type="match status" value="1"/>
</dbReference>
<dbReference type="EMBL" id="VSLD01000006">
    <property type="protein sequence ID" value="TYC97890.1"/>
    <property type="molecule type" value="Genomic_DNA"/>
</dbReference>
<accession>A0A5D0XNA1</accession>
<dbReference type="Gene3D" id="1.10.530.10">
    <property type="match status" value="1"/>
</dbReference>
<comment type="caution">
    <text evidence="5">The sequence shown here is derived from an EMBL/GenBank/DDBJ whole genome shotgun (WGS) entry which is preliminary data.</text>
</comment>
<dbReference type="PANTHER" id="PTHR34700:SF4">
    <property type="entry name" value="PHAGE-LIKE ELEMENT PBSX PROTEIN XKDP"/>
    <property type="match status" value="1"/>
</dbReference>
<evidence type="ECO:0000313" key="6">
    <source>
        <dbReference type="Proteomes" id="UP000323410"/>
    </source>
</evidence>
<dbReference type="RefSeq" id="WP_148601463.1">
    <property type="nucleotide sequence ID" value="NZ_VSLD01000006.1"/>
</dbReference>
<dbReference type="Pfam" id="PF01476">
    <property type="entry name" value="LysM"/>
    <property type="match status" value="1"/>
</dbReference>
<dbReference type="Gene3D" id="3.10.350.10">
    <property type="entry name" value="LysM domain"/>
    <property type="match status" value="1"/>
</dbReference>